<evidence type="ECO:0000313" key="2">
    <source>
        <dbReference type="EMBL" id="RII33483.1"/>
    </source>
</evidence>
<sequence length="50" mass="5639">MDSFQNIIPPTIREIQDFSGLASTGSIQRYLDKLENEGHIIKDKGCCRSI</sequence>
<dbReference type="SUPFAM" id="SSF46785">
    <property type="entry name" value="Winged helix' DNA-binding domain"/>
    <property type="match status" value="1"/>
</dbReference>
<dbReference type="OrthoDB" id="1936048at2"/>
<dbReference type="InterPro" id="IPR006199">
    <property type="entry name" value="LexA_DNA-bd_dom"/>
</dbReference>
<organism evidence="2 3">
    <name type="scientific">Clostridium chromiireducens</name>
    <dbReference type="NCBI Taxonomy" id="225345"/>
    <lineage>
        <taxon>Bacteria</taxon>
        <taxon>Bacillati</taxon>
        <taxon>Bacillota</taxon>
        <taxon>Clostridia</taxon>
        <taxon>Eubacteriales</taxon>
        <taxon>Clostridiaceae</taxon>
        <taxon>Clostridium</taxon>
    </lineage>
</organism>
<dbReference type="GO" id="GO:0004252">
    <property type="term" value="F:serine-type endopeptidase activity"/>
    <property type="evidence" value="ECO:0007669"/>
    <property type="project" value="InterPro"/>
</dbReference>
<dbReference type="GO" id="GO:0006508">
    <property type="term" value="P:proteolysis"/>
    <property type="evidence" value="ECO:0007669"/>
    <property type="project" value="InterPro"/>
</dbReference>
<comment type="caution">
    <text evidence="2">The sequence shown here is derived from an EMBL/GenBank/DDBJ whole genome shotgun (WGS) entry which is preliminary data.</text>
</comment>
<dbReference type="Pfam" id="PF01726">
    <property type="entry name" value="LexA_DNA_bind"/>
    <property type="match status" value="1"/>
</dbReference>
<proteinExistence type="predicted"/>
<dbReference type="InterPro" id="IPR036390">
    <property type="entry name" value="WH_DNA-bd_sf"/>
</dbReference>
<dbReference type="InterPro" id="IPR036388">
    <property type="entry name" value="WH-like_DNA-bd_sf"/>
</dbReference>
<dbReference type="AlphaFoldDB" id="A0A399IKF1"/>
<gene>
    <name evidence="2" type="ORF">D2A34_17245</name>
</gene>
<dbReference type="EMBL" id="QXDJ01000004">
    <property type="protein sequence ID" value="RII33483.1"/>
    <property type="molecule type" value="Genomic_DNA"/>
</dbReference>
<reference evidence="2 3" key="1">
    <citation type="submission" date="2018-08" db="EMBL/GenBank/DDBJ databases">
        <title>Genome of Clostridium chromiireducens C1, DSM12136.</title>
        <authorList>
            <person name="Xing M."/>
            <person name="Wei Y."/>
            <person name="Ang E.L."/>
            <person name="Zhao H."/>
            <person name="Zhang Y."/>
        </authorList>
    </citation>
    <scope>NUCLEOTIDE SEQUENCE [LARGE SCALE GENOMIC DNA]</scope>
    <source>
        <strain evidence="2 3">C1</strain>
    </source>
</reference>
<accession>A0A399IKF1</accession>
<name>A0A399IKF1_9CLOT</name>
<dbReference type="Gene3D" id="1.10.10.10">
    <property type="entry name" value="Winged helix-like DNA-binding domain superfamily/Winged helix DNA-binding domain"/>
    <property type="match status" value="1"/>
</dbReference>
<dbReference type="RefSeq" id="WP_079440279.1">
    <property type="nucleotide sequence ID" value="NZ_MZGT01000033.1"/>
</dbReference>
<feature type="domain" description="LexA repressor DNA-binding" evidence="1">
    <location>
        <begin position="8"/>
        <end position="48"/>
    </location>
</feature>
<evidence type="ECO:0000313" key="3">
    <source>
        <dbReference type="Proteomes" id="UP000265930"/>
    </source>
</evidence>
<evidence type="ECO:0000259" key="1">
    <source>
        <dbReference type="Pfam" id="PF01726"/>
    </source>
</evidence>
<protein>
    <recommendedName>
        <fullName evidence="1">LexA repressor DNA-binding domain-containing protein</fullName>
    </recommendedName>
</protein>
<dbReference type="Proteomes" id="UP000265930">
    <property type="component" value="Unassembled WGS sequence"/>
</dbReference>